<gene>
    <name evidence="1" type="ORF">AUR64_14650</name>
</gene>
<proteinExistence type="predicted"/>
<dbReference type="SUPFAM" id="SSF46785">
    <property type="entry name" value="Winged helix' DNA-binding domain"/>
    <property type="match status" value="1"/>
</dbReference>
<accession>A0A0W1R6X0</accession>
<dbReference type="InterPro" id="IPR036390">
    <property type="entry name" value="WH_DNA-bd_sf"/>
</dbReference>
<dbReference type="Gene3D" id="1.10.10.10">
    <property type="entry name" value="Winged helix-like DNA-binding domain superfamily/Winged helix DNA-binding domain"/>
    <property type="match status" value="1"/>
</dbReference>
<dbReference type="Pfam" id="PF12840">
    <property type="entry name" value="HTH_20"/>
    <property type="match status" value="1"/>
</dbReference>
<dbReference type="AlphaFoldDB" id="A0A0W1R6X0"/>
<reference evidence="1 2" key="1">
    <citation type="submission" date="2015-12" db="EMBL/GenBank/DDBJ databases">
        <title>Haloprofundus marisrubri gen. nov., sp. nov., an extremely halophilic archaeon isolated from the Discovery deep brine-seawater interface in the Red Sea.</title>
        <authorList>
            <person name="Zhang G."/>
            <person name="Stingl U."/>
            <person name="Rashid M."/>
        </authorList>
    </citation>
    <scope>NUCLEOTIDE SEQUENCE [LARGE SCALE GENOMIC DNA]</scope>
    <source>
        <strain evidence="1 2">SB9</strain>
    </source>
</reference>
<dbReference type="OrthoDB" id="290446at2157"/>
<evidence type="ECO:0000313" key="1">
    <source>
        <dbReference type="EMBL" id="KTG09039.1"/>
    </source>
</evidence>
<dbReference type="STRING" id="1514971.AUR64_14650"/>
<organism evidence="1 2">
    <name type="scientific">Haloprofundus marisrubri</name>
    <dbReference type="NCBI Taxonomy" id="1514971"/>
    <lineage>
        <taxon>Archaea</taxon>
        <taxon>Methanobacteriati</taxon>
        <taxon>Methanobacteriota</taxon>
        <taxon>Stenosarchaea group</taxon>
        <taxon>Halobacteria</taxon>
        <taxon>Halobacteriales</taxon>
        <taxon>Haloferacaceae</taxon>
        <taxon>Haloprofundus</taxon>
    </lineage>
</organism>
<dbReference type="InterPro" id="IPR036388">
    <property type="entry name" value="WH-like_DNA-bd_sf"/>
</dbReference>
<sequence length="115" mass="13391">MSEENPDIETVAGLLEDRTVREILTKTSQEPMSARTLKQHCEASGPTIYRRLERLREAEFVVEQTRPDPEGGHHRQVYVPNLDRITIGLENGTLSMQIRRQENMADRFTRLIREM</sequence>
<dbReference type="Proteomes" id="UP000054387">
    <property type="component" value="Unassembled WGS sequence"/>
</dbReference>
<name>A0A0W1R6X0_9EURY</name>
<dbReference type="EMBL" id="LOPU01000029">
    <property type="protein sequence ID" value="KTG09039.1"/>
    <property type="molecule type" value="Genomic_DNA"/>
</dbReference>
<protein>
    <submittedName>
        <fullName evidence="1">Transcriptional regulator</fullName>
    </submittedName>
</protein>
<dbReference type="RefSeq" id="WP_058582192.1">
    <property type="nucleotide sequence ID" value="NZ_LOPU01000029.1"/>
</dbReference>
<evidence type="ECO:0000313" key="2">
    <source>
        <dbReference type="Proteomes" id="UP000054387"/>
    </source>
</evidence>
<comment type="caution">
    <text evidence="1">The sequence shown here is derived from an EMBL/GenBank/DDBJ whole genome shotgun (WGS) entry which is preliminary data.</text>
</comment>
<keyword evidence="2" id="KW-1185">Reference proteome</keyword>